<accession>A0A165JPE5</accession>
<dbReference type="InterPro" id="IPR000504">
    <property type="entry name" value="RRM_dom"/>
</dbReference>
<organism evidence="5 6">
    <name type="scientific">Calocera cornea HHB12733</name>
    <dbReference type="NCBI Taxonomy" id="1353952"/>
    <lineage>
        <taxon>Eukaryota</taxon>
        <taxon>Fungi</taxon>
        <taxon>Dikarya</taxon>
        <taxon>Basidiomycota</taxon>
        <taxon>Agaricomycotina</taxon>
        <taxon>Dacrymycetes</taxon>
        <taxon>Dacrymycetales</taxon>
        <taxon>Dacrymycetaceae</taxon>
        <taxon>Calocera</taxon>
    </lineage>
</organism>
<dbReference type="SMART" id="SM00360">
    <property type="entry name" value="RRM"/>
    <property type="match status" value="1"/>
</dbReference>
<dbReference type="STRING" id="1353952.A0A165JPE5"/>
<evidence type="ECO:0000256" key="2">
    <source>
        <dbReference type="PROSITE-ProRule" id="PRU00176"/>
    </source>
</evidence>
<feature type="compositionally biased region" description="Basic residues" evidence="3">
    <location>
        <begin position="201"/>
        <end position="210"/>
    </location>
</feature>
<dbReference type="PANTHER" id="PTHR45880:SF1">
    <property type="entry name" value="RNA-BINDING MOTIF PROTEIN, X-LINKED 2"/>
    <property type="match status" value="1"/>
</dbReference>
<keyword evidence="6" id="KW-1185">Reference proteome</keyword>
<dbReference type="Proteomes" id="UP000076842">
    <property type="component" value="Unassembled WGS sequence"/>
</dbReference>
<evidence type="ECO:0000313" key="6">
    <source>
        <dbReference type="Proteomes" id="UP000076842"/>
    </source>
</evidence>
<dbReference type="AlphaFoldDB" id="A0A165JPE5"/>
<dbReference type="PANTHER" id="PTHR45880">
    <property type="entry name" value="RNA-BINDING MOTIF PROTEIN, X-LINKED 2"/>
    <property type="match status" value="1"/>
</dbReference>
<gene>
    <name evidence="5" type="ORF">CALCODRAFT_479303</name>
</gene>
<evidence type="ECO:0000256" key="3">
    <source>
        <dbReference type="SAM" id="MobiDB-lite"/>
    </source>
</evidence>
<feature type="region of interest" description="Disordered" evidence="3">
    <location>
        <begin position="135"/>
        <end position="286"/>
    </location>
</feature>
<protein>
    <recommendedName>
        <fullName evidence="4">RRM domain-containing protein</fullName>
    </recommendedName>
</protein>
<dbReference type="GO" id="GO:0071011">
    <property type="term" value="C:precatalytic spliceosome"/>
    <property type="evidence" value="ECO:0007669"/>
    <property type="project" value="TreeGrafter"/>
</dbReference>
<dbReference type="PROSITE" id="PS50102">
    <property type="entry name" value="RRM"/>
    <property type="match status" value="1"/>
</dbReference>
<dbReference type="InterPro" id="IPR035979">
    <property type="entry name" value="RBD_domain_sf"/>
</dbReference>
<dbReference type="InterPro" id="IPR045844">
    <property type="entry name" value="RRM_Ist3-like"/>
</dbReference>
<dbReference type="OrthoDB" id="2573941at2759"/>
<dbReference type="FunCoup" id="A0A165JPE5">
    <property type="interactions" value="123"/>
</dbReference>
<dbReference type="EMBL" id="KV423918">
    <property type="protein sequence ID" value="KZT62104.1"/>
    <property type="molecule type" value="Genomic_DNA"/>
</dbReference>
<dbReference type="InterPro" id="IPR051847">
    <property type="entry name" value="RNA_proc/Spliceosome_comp"/>
</dbReference>
<dbReference type="GO" id="GO:0071013">
    <property type="term" value="C:catalytic step 2 spliceosome"/>
    <property type="evidence" value="ECO:0007669"/>
    <property type="project" value="TreeGrafter"/>
</dbReference>
<keyword evidence="1 2" id="KW-0694">RNA-binding</keyword>
<proteinExistence type="predicted"/>
<dbReference type="GO" id="GO:0005686">
    <property type="term" value="C:U2 snRNP"/>
    <property type="evidence" value="ECO:0007669"/>
    <property type="project" value="TreeGrafter"/>
</dbReference>
<name>A0A165JPE5_9BASI</name>
<feature type="compositionally biased region" description="Basic and acidic residues" evidence="3">
    <location>
        <begin position="157"/>
        <end position="181"/>
    </location>
</feature>
<dbReference type="GO" id="GO:0000398">
    <property type="term" value="P:mRNA splicing, via spliceosome"/>
    <property type="evidence" value="ECO:0007669"/>
    <property type="project" value="InterPro"/>
</dbReference>
<dbReference type="CDD" id="cd12411">
    <property type="entry name" value="RRM_ist3_like"/>
    <property type="match status" value="1"/>
</dbReference>
<dbReference type="GO" id="GO:0003723">
    <property type="term" value="F:RNA binding"/>
    <property type="evidence" value="ECO:0007669"/>
    <property type="project" value="UniProtKB-UniRule"/>
</dbReference>
<feature type="compositionally biased region" description="Basic and acidic residues" evidence="3">
    <location>
        <begin position="229"/>
        <end position="266"/>
    </location>
</feature>
<feature type="domain" description="RRM" evidence="4">
    <location>
        <begin position="31"/>
        <end position="109"/>
    </location>
</feature>
<dbReference type="Pfam" id="PF00076">
    <property type="entry name" value="RRM_1"/>
    <property type="match status" value="1"/>
</dbReference>
<dbReference type="InParanoid" id="A0A165JPE5"/>
<reference evidence="5 6" key="1">
    <citation type="journal article" date="2016" name="Mol. Biol. Evol.">
        <title>Comparative Genomics of Early-Diverging Mushroom-Forming Fungi Provides Insights into the Origins of Lignocellulose Decay Capabilities.</title>
        <authorList>
            <person name="Nagy L.G."/>
            <person name="Riley R."/>
            <person name="Tritt A."/>
            <person name="Adam C."/>
            <person name="Daum C."/>
            <person name="Floudas D."/>
            <person name="Sun H."/>
            <person name="Yadav J.S."/>
            <person name="Pangilinan J."/>
            <person name="Larsson K.H."/>
            <person name="Matsuura K."/>
            <person name="Barry K."/>
            <person name="Labutti K."/>
            <person name="Kuo R."/>
            <person name="Ohm R.A."/>
            <person name="Bhattacharya S.S."/>
            <person name="Shirouzu T."/>
            <person name="Yoshinaga Y."/>
            <person name="Martin F.M."/>
            <person name="Grigoriev I.V."/>
            <person name="Hibbett D.S."/>
        </authorList>
    </citation>
    <scope>NUCLEOTIDE SEQUENCE [LARGE SCALE GENOMIC DNA]</scope>
    <source>
        <strain evidence="5 6">HHB12733</strain>
    </source>
</reference>
<feature type="compositionally biased region" description="Basic and acidic residues" evidence="3">
    <location>
        <begin position="190"/>
        <end position="200"/>
    </location>
</feature>
<sequence>MNVVKEIQRINERELQLGNQGSWHDQYKDSAYIFIGGLPYELTEGDVIAIFSQYGEPVNVNMPRDKETGKPRGFAFLMYEDQRSTVLAVDNLNGANVIGRTLRVDHVSKYKNLEKGEDGKMKEAEEEQFNAMPLAIKDQDDDAEDTVSEAPSIDPEDPMRDWLIQRRKEEKAAGKGKEKKEKKEKKKRKREDETPEEKAARKERKRQKKLGLKEVDVVKSRRIAPASPARRDSERDEDEHRRGGAAYDEERSWRRDAGRDDRDRRKDRSPRRSPPLRSGRYEAGRR</sequence>
<evidence type="ECO:0000313" key="5">
    <source>
        <dbReference type="EMBL" id="KZT62104.1"/>
    </source>
</evidence>
<dbReference type="SUPFAM" id="SSF54928">
    <property type="entry name" value="RNA-binding domain, RBD"/>
    <property type="match status" value="1"/>
</dbReference>
<dbReference type="Gene3D" id="3.30.70.330">
    <property type="match status" value="1"/>
</dbReference>
<evidence type="ECO:0000259" key="4">
    <source>
        <dbReference type="PROSITE" id="PS50102"/>
    </source>
</evidence>
<evidence type="ECO:0000256" key="1">
    <source>
        <dbReference type="ARBA" id="ARBA00022884"/>
    </source>
</evidence>
<dbReference type="InterPro" id="IPR012677">
    <property type="entry name" value="Nucleotide-bd_a/b_plait_sf"/>
</dbReference>